<evidence type="ECO:0000313" key="1">
    <source>
        <dbReference type="EMBL" id="GAI74982.1"/>
    </source>
</evidence>
<reference evidence="1" key="1">
    <citation type="journal article" date="2014" name="Front. Microbiol.">
        <title>High frequency of phylogenetically diverse reductive dehalogenase-homologous genes in deep subseafloor sedimentary metagenomes.</title>
        <authorList>
            <person name="Kawai M."/>
            <person name="Futagami T."/>
            <person name="Toyoda A."/>
            <person name="Takaki Y."/>
            <person name="Nishi S."/>
            <person name="Hori S."/>
            <person name="Arai W."/>
            <person name="Tsubouchi T."/>
            <person name="Morono Y."/>
            <person name="Uchiyama I."/>
            <person name="Ito T."/>
            <person name="Fujiyama A."/>
            <person name="Inagaki F."/>
            <person name="Takami H."/>
        </authorList>
    </citation>
    <scope>NUCLEOTIDE SEQUENCE</scope>
    <source>
        <strain evidence="1">Expedition CK06-06</strain>
    </source>
</reference>
<proteinExistence type="predicted"/>
<protein>
    <submittedName>
        <fullName evidence="1">Uncharacterized protein</fullName>
    </submittedName>
</protein>
<dbReference type="EMBL" id="BARW01010330">
    <property type="protein sequence ID" value="GAI74982.1"/>
    <property type="molecule type" value="Genomic_DNA"/>
</dbReference>
<sequence length="65" mass="7631">MHIFSCLEIEGSFYNSDYGLKHRFSILEEEYKNWEEISKKCMAIGCNAELFAVLFQIPSYIQAED</sequence>
<organism evidence="1">
    <name type="scientific">marine sediment metagenome</name>
    <dbReference type="NCBI Taxonomy" id="412755"/>
    <lineage>
        <taxon>unclassified sequences</taxon>
        <taxon>metagenomes</taxon>
        <taxon>ecological metagenomes</taxon>
    </lineage>
</organism>
<feature type="non-terminal residue" evidence="1">
    <location>
        <position position="65"/>
    </location>
</feature>
<name>X1R2M9_9ZZZZ</name>
<accession>X1R2M9</accession>
<gene>
    <name evidence="1" type="ORF">S12H4_20381</name>
</gene>
<comment type="caution">
    <text evidence="1">The sequence shown here is derived from an EMBL/GenBank/DDBJ whole genome shotgun (WGS) entry which is preliminary data.</text>
</comment>
<dbReference type="AlphaFoldDB" id="X1R2M9"/>